<accession>A0A0W0ZMQ3</accession>
<comment type="caution">
    <text evidence="1">The sequence shown here is derived from an EMBL/GenBank/DDBJ whole genome shotgun (WGS) entry which is preliminary data.</text>
</comment>
<organism evidence="1 2">
    <name type="scientific">Legionella steelei</name>
    <dbReference type="NCBI Taxonomy" id="947033"/>
    <lineage>
        <taxon>Bacteria</taxon>
        <taxon>Pseudomonadati</taxon>
        <taxon>Pseudomonadota</taxon>
        <taxon>Gammaproteobacteria</taxon>
        <taxon>Legionellales</taxon>
        <taxon>Legionellaceae</taxon>
        <taxon>Legionella</taxon>
    </lineage>
</organism>
<dbReference type="PATRIC" id="fig|947033.5.peg.617"/>
<dbReference type="AlphaFoldDB" id="A0A0W0ZMQ3"/>
<dbReference type="EMBL" id="LNYY01000009">
    <property type="protein sequence ID" value="KTD70429.1"/>
    <property type="molecule type" value="Genomic_DNA"/>
</dbReference>
<evidence type="ECO:0000313" key="1">
    <source>
        <dbReference type="EMBL" id="KTD70429.1"/>
    </source>
</evidence>
<name>A0A0W0ZMQ3_9GAMM</name>
<proteinExistence type="predicted"/>
<keyword evidence="2" id="KW-1185">Reference proteome</keyword>
<protein>
    <submittedName>
        <fullName evidence="1">Uncharacterized protein</fullName>
    </submittedName>
</protein>
<reference evidence="1 2" key="1">
    <citation type="submission" date="2015-11" db="EMBL/GenBank/DDBJ databases">
        <title>Genomic analysis of 38 Legionella species identifies large and diverse effector repertoires.</title>
        <authorList>
            <person name="Burstein D."/>
            <person name="Amaro F."/>
            <person name="Zusman T."/>
            <person name="Lifshitz Z."/>
            <person name="Cohen O."/>
            <person name="Gilbert J.A."/>
            <person name="Pupko T."/>
            <person name="Shuman H.A."/>
            <person name="Segal G."/>
        </authorList>
    </citation>
    <scope>NUCLEOTIDE SEQUENCE [LARGE SCALE GENOMIC DNA]</scope>
    <source>
        <strain evidence="1 2">IMVS3376</strain>
    </source>
</reference>
<dbReference type="OrthoDB" id="5650567at2"/>
<evidence type="ECO:0000313" key="2">
    <source>
        <dbReference type="Proteomes" id="UP000054926"/>
    </source>
</evidence>
<dbReference type="Proteomes" id="UP000054926">
    <property type="component" value="Unassembled WGS sequence"/>
</dbReference>
<dbReference type="RefSeq" id="WP_058509596.1">
    <property type="nucleotide sequence ID" value="NZ_DAIOMV010000002.1"/>
</dbReference>
<gene>
    <name evidence="1" type="ORF">Lste_0580</name>
</gene>
<sequence length="300" mass="34295">MFENLEITPSDRAQNKRLQLLSKIRQLPTEQLNECFAFWLGNDPIKKKDLEPYQTDKPFVFVGTSIFGSIALASHLGEKVSSVPQIIIVDLSPQVADSWKLIKAYFSSSSETNPLLFVDGFIKFLKANKIEQFSMDIFDEESFKQLHDLLVSLMEQYGFARVKQMVNDAVILQQSWSDKETFQHIRNIYADVNIYAYPSNIIHSISDLKTQKDVAQCVETLKPVLSIQTNLDNGEPTKFHLIPNNTVTSIMRNLGPGPFLKEEDKTRFNDEFYTTEPNTFFYSPTVDLELSAYIASLNIL</sequence>